<protein>
    <submittedName>
        <fullName evidence="1">Uncharacterized protein</fullName>
    </submittedName>
</protein>
<sequence>MATPHGSPPLPRPKSPPELYGKRREFAKVVMLEREIGFLQEELKSIETLQPASCCIKEVADYVVANPEPLISTCKKTHFICYLLFENQHQVVVLLLVEIPASICHGFAAVATAAVRLKCQTAVPARCPTAVPARCPTAVPARYPTVVPARCPTVVPVHYPTVVPARYPTVVPAHCQSAVAVSGQAVQSV</sequence>
<evidence type="ECO:0000313" key="2">
    <source>
        <dbReference type="Proteomes" id="UP001055879"/>
    </source>
</evidence>
<keyword evidence="2" id="KW-1185">Reference proteome</keyword>
<proteinExistence type="predicted"/>
<comment type="caution">
    <text evidence="1">The sequence shown here is derived from an EMBL/GenBank/DDBJ whole genome shotgun (WGS) entry which is preliminary data.</text>
</comment>
<organism evidence="1 2">
    <name type="scientific">Arctium lappa</name>
    <name type="common">Greater burdock</name>
    <name type="synonym">Lappa major</name>
    <dbReference type="NCBI Taxonomy" id="4217"/>
    <lineage>
        <taxon>Eukaryota</taxon>
        <taxon>Viridiplantae</taxon>
        <taxon>Streptophyta</taxon>
        <taxon>Embryophyta</taxon>
        <taxon>Tracheophyta</taxon>
        <taxon>Spermatophyta</taxon>
        <taxon>Magnoliopsida</taxon>
        <taxon>eudicotyledons</taxon>
        <taxon>Gunneridae</taxon>
        <taxon>Pentapetalae</taxon>
        <taxon>asterids</taxon>
        <taxon>campanulids</taxon>
        <taxon>Asterales</taxon>
        <taxon>Asteraceae</taxon>
        <taxon>Carduoideae</taxon>
        <taxon>Cardueae</taxon>
        <taxon>Arctiinae</taxon>
        <taxon>Arctium</taxon>
    </lineage>
</organism>
<reference evidence="1 2" key="2">
    <citation type="journal article" date="2022" name="Mol. Ecol. Resour.">
        <title>The genomes of chicory, endive, great burdock and yacon provide insights into Asteraceae paleo-polyploidization history and plant inulin production.</title>
        <authorList>
            <person name="Fan W."/>
            <person name="Wang S."/>
            <person name="Wang H."/>
            <person name="Wang A."/>
            <person name="Jiang F."/>
            <person name="Liu H."/>
            <person name="Zhao H."/>
            <person name="Xu D."/>
            <person name="Zhang Y."/>
        </authorList>
    </citation>
    <scope>NUCLEOTIDE SEQUENCE [LARGE SCALE GENOMIC DNA]</scope>
    <source>
        <strain evidence="2">cv. Niubang</strain>
    </source>
</reference>
<reference evidence="2" key="1">
    <citation type="journal article" date="2022" name="Mol. Ecol. Resour.">
        <title>The genomes of chicory, endive, great burdock and yacon provide insights into Asteraceae palaeo-polyploidization history and plant inulin production.</title>
        <authorList>
            <person name="Fan W."/>
            <person name="Wang S."/>
            <person name="Wang H."/>
            <person name="Wang A."/>
            <person name="Jiang F."/>
            <person name="Liu H."/>
            <person name="Zhao H."/>
            <person name="Xu D."/>
            <person name="Zhang Y."/>
        </authorList>
    </citation>
    <scope>NUCLEOTIDE SEQUENCE [LARGE SCALE GENOMIC DNA]</scope>
    <source>
        <strain evidence="2">cv. Niubang</strain>
    </source>
</reference>
<name>A0ACB9AXY4_ARCLA</name>
<accession>A0ACB9AXY4</accession>
<gene>
    <name evidence="1" type="ORF">L6452_21450</name>
</gene>
<dbReference type="EMBL" id="CM042053">
    <property type="protein sequence ID" value="KAI3714495.1"/>
    <property type="molecule type" value="Genomic_DNA"/>
</dbReference>
<evidence type="ECO:0000313" key="1">
    <source>
        <dbReference type="EMBL" id="KAI3714495.1"/>
    </source>
</evidence>
<dbReference type="Proteomes" id="UP001055879">
    <property type="component" value="Linkage Group LG07"/>
</dbReference>